<dbReference type="SUPFAM" id="SSF48498">
    <property type="entry name" value="Tetracyclin repressor-like, C-terminal domain"/>
    <property type="match status" value="1"/>
</dbReference>
<evidence type="ECO:0000256" key="2">
    <source>
        <dbReference type="PROSITE-ProRule" id="PRU00335"/>
    </source>
</evidence>
<name>A0ABQ5QNV6_9ACTN</name>
<dbReference type="PANTHER" id="PTHR30055">
    <property type="entry name" value="HTH-TYPE TRANSCRIPTIONAL REGULATOR RUTR"/>
    <property type="match status" value="1"/>
</dbReference>
<evidence type="ECO:0000313" key="5">
    <source>
        <dbReference type="EMBL" id="GLH95429.1"/>
    </source>
</evidence>
<feature type="region of interest" description="Disordered" evidence="3">
    <location>
        <begin position="1"/>
        <end position="20"/>
    </location>
</feature>
<dbReference type="SUPFAM" id="SSF46689">
    <property type="entry name" value="Homeodomain-like"/>
    <property type="match status" value="1"/>
</dbReference>
<dbReference type="PANTHER" id="PTHR30055:SF146">
    <property type="entry name" value="HTH-TYPE TRANSCRIPTIONAL DUAL REGULATOR CECR"/>
    <property type="match status" value="1"/>
</dbReference>
<dbReference type="Gene3D" id="1.10.357.10">
    <property type="entry name" value="Tetracycline Repressor, domain 2"/>
    <property type="match status" value="1"/>
</dbReference>
<feature type="domain" description="HTH tetR-type" evidence="4">
    <location>
        <begin position="19"/>
        <end position="78"/>
    </location>
</feature>
<dbReference type="InterPro" id="IPR001647">
    <property type="entry name" value="HTH_TetR"/>
</dbReference>
<dbReference type="RefSeq" id="WP_281892436.1">
    <property type="nucleotide sequence ID" value="NZ_BSDI01000002.1"/>
</dbReference>
<feature type="compositionally biased region" description="Polar residues" evidence="3">
    <location>
        <begin position="1"/>
        <end position="15"/>
    </location>
</feature>
<evidence type="ECO:0000313" key="6">
    <source>
        <dbReference type="Proteomes" id="UP001144280"/>
    </source>
</evidence>
<dbReference type="InterPro" id="IPR050109">
    <property type="entry name" value="HTH-type_TetR-like_transc_reg"/>
</dbReference>
<comment type="caution">
    <text evidence="5">The sequence shown here is derived from an EMBL/GenBank/DDBJ whole genome shotgun (WGS) entry which is preliminary data.</text>
</comment>
<dbReference type="Pfam" id="PF00440">
    <property type="entry name" value="TetR_N"/>
    <property type="match status" value="1"/>
</dbReference>
<gene>
    <name evidence="5" type="ORF">Pa4123_07010</name>
</gene>
<dbReference type="InterPro" id="IPR036271">
    <property type="entry name" value="Tet_transcr_reg_TetR-rel_C_sf"/>
</dbReference>
<proteinExistence type="predicted"/>
<dbReference type="Pfam" id="PF14246">
    <property type="entry name" value="TetR_C_7"/>
    <property type="match status" value="1"/>
</dbReference>
<sequence>MSSEPEATVRHTPTGQRAERKRHAIVDAARDIFIRHGYEVGVDTIAAEAGVSKVTIYNHFGSKEALFIAVIVDALDEALDVTLTESKKHLVDSADPRAALLGTAAALVDGVTQPSVLALRNLVTGELRRFPELGAAWRERGPQRIAAAMRPVLRAMVKRGELRIPDMELALQQFFGLTLYPHFAVSSYGGAIEPRLARRLISQGVDMFLSYYRSAGSLSEE</sequence>
<dbReference type="PRINTS" id="PR00455">
    <property type="entry name" value="HTHTETR"/>
</dbReference>
<protein>
    <submittedName>
        <fullName evidence="5">TetR family transcriptional regulator</fullName>
    </submittedName>
</protein>
<evidence type="ECO:0000256" key="1">
    <source>
        <dbReference type="ARBA" id="ARBA00023125"/>
    </source>
</evidence>
<keyword evidence="1 2" id="KW-0238">DNA-binding</keyword>
<organism evidence="5 6">
    <name type="scientific">Phytohabitans aurantiacus</name>
    <dbReference type="NCBI Taxonomy" id="3016789"/>
    <lineage>
        <taxon>Bacteria</taxon>
        <taxon>Bacillati</taxon>
        <taxon>Actinomycetota</taxon>
        <taxon>Actinomycetes</taxon>
        <taxon>Micromonosporales</taxon>
        <taxon>Micromonosporaceae</taxon>
    </lineage>
</organism>
<dbReference type="EMBL" id="BSDI01000002">
    <property type="protein sequence ID" value="GLH95429.1"/>
    <property type="molecule type" value="Genomic_DNA"/>
</dbReference>
<dbReference type="PROSITE" id="PS50977">
    <property type="entry name" value="HTH_TETR_2"/>
    <property type="match status" value="1"/>
</dbReference>
<dbReference type="InterPro" id="IPR039536">
    <property type="entry name" value="TetR_C_Proteobacteria"/>
</dbReference>
<feature type="DNA-binding region" description="H-T-H motif" evidence="2">
    <location>
        <begin position="41"/>
        <end position="60"/>
    </location>
</feature>
<accession>A0ABQ5QNV6</accession>
<evidence type="ECO:0000256" key="3">
    <source>
        <dbReference type="SAM" id="MobiDB-lite"/>
    </source>
</evidence>
<keyword evidence="6" id="KW-1185">Reference proteome</keyword>
<dbReference type="InterPro" id="IPR009057">
    <property type="entry name" value="Homeodomain-like_sf"/>
</dbReference>
<reference evidence="5" key="1">
    <citation type="submission" date="2022-12" db="EMBL/GenBank/DDBJ databases">
        <title>New Phytohabitans aurantiacus sp. RD004123 nov., an actinomycete isolated from soil.</title>
        <authorList>
            <person name="Triningsih D.W."/>
            <person name="Harunari E."/>
            <person name="Igarashi Y."/>
        </authorList>
    </citation>
    <scope>NUCLEOTIDE SEQUENCE</scope>
    <source>
        <strain evidence="5">RD004123</strain>
    </source>
</reference>
<evidence type="ECO:0000259" key="4">
    <source>
        <dbReference type="PROSITE" id="PS50977"/>
    </source>
</evidence>
<dbReference type="Proteomes" id="UP001144280">
    <property type="component" value="Unassembled WGS sequence"/>
</dbReference>